<evidence type="ECO:0000313" key="2">
    <source>
        <dbReference type="Proteomes" id="UP000693946"/>
    </source>
</evidence>
<comment type="caution">
    <text evidence="1">The sequence shown here is derived from an EMBL/GenBank/DDBJ whole genome shotgun (WGS) entry which is preliminary data.</text>
</comment>
<organism evidence="1 2">
    <name type="scientific">Solea senegalensis</name>
    <name type="common">Senegalese sole</name>
    <dbReference type="NCBI Taxonomy" id="28829"/>
    <lineage>
        <taxon>Eukaryota</taxon>
        <taxon>Metazoa</taxon>
        <taxon>Chordata</taxon>
        <taxon>Craniata</taxon>
        <taxon>Vertebrata</taxon>
        <taxon>Euteleostomi</taxon>
        <taxon>Actinopterygii</taxon>
        <taxon>Neopterygii</taxon>
        <taxon>Teleostei</taxon>
        <taxon>Neoteleostei</taxon>
        <taxon>Acanthomorphata</taxon>
        <taxon>Carangaria</taxon>
        <taxon>Pleuronectiformes</taxon>
        <taxon>Pleuronectoidei</taxon>
        <taxon>Soleidae</taxon>
        <taxon>Solea</taxon>
    </lineage>
</organism>
<accession>A0AAV6PMM9</accession>
<name>A0AAV6PMM9_SOLSE</name>
<keyword evidence="2" id="KW-1185">Reference proteome</keyword>
<proteinExistence type="predicted"/>
<evidence type="ECO:0000313" key="1">
    <source>
        <dbReference type="EMBL" id="KAG7467718.1"/>
    </source>
</evidence>
<dbReference type="AlphaFoldDB" id="A0AAV6PMM9"/>
<reference evidence="1 2" key="1">
    <citation type="journal article" date="2021" name="Sci. Rep.">
        <title>Chromosome anchoring in Senegalese sole (Solea senegalensis) reveals sex-associated markers and genome rearrangements in flatfish.</title>
        <authorList>
            <person name="Guerrero-Cozar I."/>
            <person name="Gomez-Garrido J."/>
            <person name="Berbel C."/>
            <person name="Martinez-Blanch J.F."/>
            <person name="Alioto T."/>
            <person name="Claros M.G."/>
            <person name="Gagnaire P.A."/>
            <person name="Manchado M."/>
        </authorList>
    </citation>
    <scope>NUCLEOTIDE SEQUENCE [LARGE SCALE GENOMIC DNA]</scope>
    <source>
        <strain evidence="1">Sse05_10M</strain>
    </source>
</reference>
<gene>
    <name evidence="1" type="ORF">JOB18_044777</name>
</gene>
<dbReference type="Proteomes" id="UP000693946">
    <property type="component" value="Unassembled WGS sequence"/>
</dbReference>
<protein>
    <submittedName>
        <fullName evidence="1">Uncharacterized protein</fullName>
    </submittedName>
</protein>
<sequence length="154" mass="16702">MVWSQTDECDALHLWVNLPPIHGVRRPYASSTASYLWAINRVASSCSPGDYCVNRSAAVFGVVVSGMKSEDTEVVRELIIKGLCVYLHEDPAHLFMEYESEDHAAIQDGIGDTTVGIFLIRQNGGSEVEDILVVLEGQAILVDLPSVGVAVAMP</sequence>
<dbReference type="EMBL" id="JAGKHQ010000522">
    <property type="protein sequence ID" value="KAG7467718.1"/>
    <property type="molecule type" value="Genomic_DNA"/>
</dbReference>